<evidence type="ECO:0000313" key="1">
    <source>
        <dbReference type="EMBL" id="GFN89638.1"/>
    </source>
</evidence>
<evidence type="ECO:0000313" key="2">
    <source>
        <dbReference type="Proteomes" id="UP000735302"/>
    </source>
</evidence>
<accession>A0AAV3Z2T2</accession>
<sequence>MENIWMHHEPFREIHSQAWLTPGNSSRPTTVTLSGMRVTFLEGVHDACAHVTSYEPVHGKITLITKLSARDATLKASITRPGFAREGVIWVRMSGHRVSGLTPSADRTGLAKLEVIQSPNGPPEDDEFVILALIKIEFMNVEEDMNI</sequence>
<dbReference type="EMBL" id="BLXT01001944">
    <property type="protein sequence ID" value="GFN89638.1"/>
    <property type="molecule type" value="Genomic_DNA"/>
</dbReference>
<protein>
    <submittedName>
        <fullName evidence="1">Uncharacterized protein</fullName>
    </submittedName>
</protein>
<dbReference type="AlphaFoldDB" id="A0AAV3Z2T2"/>
<organism evidence="1 2">
    <name type="scientific">Plakobranchus ocellatus</name>
    <dbReference type="NCBI Taxonomy" id="259542"/>
    <lineage>
        <taxon>Eukaryota</taxon>
        <taxon>Metazoa</taxon>
        <taxon>Spiralia</taxon>
        <taxon>Lophotrochozoa</taxon>
        <taxon>Mollusca</taxon>
        <taxon>Gastropoda</taxon>
        <taxon>Heterobranchia</taxon>
        <taxon>Euthyneura</taxon>
        <taxon>Panpulmonata</taxon>
        <taxon>Sacoglossa</taxon>
        <taxon>Placobranchoidea</taxon>
        <taxon>Plakobranchidae</taxon>
        <taxon>Plakobranchus</taxon>
    </lineage>
</organism>
<reference evidence="1 2" key="1">
    <citation type="journal article" date="2021" name="Elife">
        <title>Chloroplast acquisition without the gene transfer in kleptoplastic sea slugs, Plakobranchus ocellatus.</title>
        <authorList>
            <person name="Maeda T."/>
            <person name="Takahashi S."/>
            <person name="Yoshida T."/>
            <person name="Shimamura S."/>
            <person name="Takaki Y."/>
            <person name="Nagai Y."/>
            <person name="Toyoda A."/>
            <person name="Suzuki Y."/>
            <person name="Arimoto A."/>
            <person name="Ishii H."/>
            <person name="Satoh N."/>
            <person name="Nishiyama T."/>
            <person name="Hasebe M."/>
            <person name="Maruyama T."/>
            <person name="Minagawa J."/>
            <person name="Obokata J."/>
            <person name="Shigenobu S."/>
        </authorList>
    </citation>
    <scope>NUCLEOTIDE SEQUENCE [LARGE SCALE GENOMIC DNA]</scope>
</reference>
<comment type="caution">
    <text evidence="1">The sequence shown here is derived from an EMBL/GenBank/DDBJ whole genome shotgun (WGS) entry which is preliminary data.</text>
</comment>
<dbReference type="Proteomes" id="UP000735302">
    <property type="component" value="Unassembled WGS sequence"/>
</dbReference>
<keyword evidence="2" id="KW-1185">Reference proteome</keyword>
<proteinExistence type="predicted"/>
<name>A0AAV3Z2T2_9GAST</name>
<gene>
    <name evidence="1" type="ORF">PoB_001614400</name>
</gene>